<dbReference type="Proteomes" id="UP001732700">
    <property type="component" value="Chromosome 3D"/>
</dbReference>
<evidence type="ECO:0000313" key="2">
    <source>
        <dbReference type="Proteomes" id="UP001732700"/>
    </source>
</evidence>
<protein>
    <submittedName>
        <fullName evidence="1">Uncharacterized protein</fullName>
    </submittedName>
</protein>
<organism evidence="1 2">
    <name type="scientific">Avena sativa</name>
    <name type="common">Oat</name>
    <dbReference type="NCBI Taxonomy" id="4498"/>
    <lineage>
        <taxon>Eukaryota</taxon>
        <taxon>Viridiplantae</taxon>
        <taxon>Streptophyta</taxon>
        <taxon>Embryophyta</taxon>
        <taxon>Tracheophyta</taxon>
        <taxon>Spermatophyta</taxon>
        <taxon>Magnoliopsida</taxon>
        <taxon>Liliopsida</taxon>
        <taxon>Poales</taxon>
        <taxon>Poaceae</taxon>
        <taxon>BOP clade</taxon>
        <taxon>Pooideae</taxon>
        <taxon>Poodae</taxon>
        <taxon>Poeae</taxon>
        <taxon>Poeae Chloroplast Group 1 (Aveneae type)</taxon>
        <taxon>Aveninae</taxon>
        <taxon>Avena</taxon>
    </lineage>
</organism>
<accession>A0ACD5W537</accession>
<name>A0ACD5W537_AVESA</name>
<proteinExistence type="predicted"/>
<keyword evidence="2" id="KW-1185">Reference proteome</keyword>
<reference evidence="1" key="1">
    <citation type="submission" date="2021-05" db="EMBL/GenBank/DDBJ databases">
        <authorList>
            <person name="Scholz U."/>
            <person name="Mascher M."/>
            <person name="Fiebig A."/>
        </authorList>
    </citation>
    <scope>NUCLEOTIDE SEQUENCE [LARGE SCALE GENOMIC DNA]</scope>
</reference>
<sequence length="394" mass="44677">MGKGGKQAVESDSDDIIHLDYRDFRCWGAEKFARYVNSLLLGRRNVDLHTFRLHWDPHIPLKCSNVRSWIRYAVKHKVKVLDMELRMYDKTDLPPGIFTCRSLQELNLQWGEAPYQDIEHKGLVPPDIIRLPSLKKLTLRDVEVSEFPLSSFIDRSPGLEELHLIDSATCLKRISSEVLKMLTLDGSMYGVENLVISAPHLISFKCTGCQLKDISWRKKPSLERAHIHTCGRTFGGESRFTEVLVHAKELALSGFDIKVMLEKELPTCSAFQNLTTLELGKWDLTKDLYAVLRFLQLSPKLEELTLMHRPPRVEAETDVVPTDGMTFQCPSLGSVTIQCPEGDDGADKLVQVLVAHGVSADKISVTSYEDIKKKAHADEIRAEAERTKKKPRMV</sequence>
<evidence type="ECO:0000313" key="1">
    <source>
        <dbReference type="EnsemblPlants" id="AVESA.00010b.r2.3DG0554570.1.CDS"/>
    </source>
</evidence>
<dbReference type="EnsemblPlants" id="AVESA.00010b.r2.3DG0554570.1">
    <property type="protein sequence ID" value="AVESA.00010b.r2.3DG0554570.1.CDS"/>
    <property type="gene ID" value="AVESA.00010b.r2.3DG0554570"/>
</dbReference>
<reference evidence="1" key="2">
    <citation type="submission" date="2025-09" db="UniProtKB">
        <authorList>
            <consortium name="EnsemblPlants"/>
        </authorList>
    </citation>
    <scope>IDENTIFICATION</scope>
</reference>